<dbReference type="Gene3D" id="1.10.1220.70">
    <property type="match status" value="1"/>
</dbReference>
<organism evidence="2 3">
    <name type="scientific">Pocillopora damicornis</name>
    <name type="common">Cauliflower coral</name>
    <name type="synonym">Millepora damicornis</name>
    <dbReference type="NCBI Taxonomy" id="46731"/>
    <lineage>
        <taxon>Eukaryota</taxon>
        <taxon>Metazoa</taxon>
        <taxon>Cnidaria</taxon>
        <taxon>Anthozoa</taxon>
        <taxon>Hexacorallia</taxon>
        <taxon>Scleractinia</taxon>
        <taxon>Astrocoeniina</taxon>
        <taxon>Pocilloporidae</taxon>
        <taxon>Pocillopora</taxon>
    </lineage>
</organism>
<sequence length="174" mass="19483">MLLLNLAVSDLGVGITAHGVDKQILSHSSSSQISGTRNSQAHCCWCLVGYGGVRCAIDQIQVLQVPQISQDGEMVVNDVKQRKTATSTFYVFILFLFATCPTIAIFCSLLCLNSSLNPVIYCWKMIQVRRGTVRTLQNIFLRRNWTEGSYGTSKLPCLNPSQLSWNNRYDEEQK</sequence>
<dbReference type="EMBL" id="RCHS01000199">
    <property type="protein sequence ID" value="RMX60296.1"/>
    <property type="molecule type" value="Genomic_DNA"/>
</dbReference>
<dbReference type="AlphaFoldDB" id="A0A3M6V2X4"/>
<accession>A0A3M6V2X4</accession>
<protein>
    <submittedName>
        <fullName evidence="2">Uncharacterized protein</fullName>
    </submittedName>
</protein>
<keyword evidence="1" id="KW-0812">Transmembrane</keyword>
<comment type="caution">
    <text evidence="2">The sequence shown here is derived from an EMBL/GenBank/DDBJ whole genome shotgun (WGS) entry which is preliminary data.</text>
</comment>
<evidence type="ECO:0000313" key="3">
    <source>
        <dbReference type="Proteomes" id="UP000275408"/>
    </source>
</evidence>
<proteinExistence type="predicted"/>
<evidence type="ECO:0000313" key="2">
    <source>
        <dbReference type="EMBL" id="RMX60296.1"/>
    </source>
</evidence>
<reference evidence="2 3" key="1">
    <citation type="journal article" date="2018" name="Sci. Rep.">
        <title>Comparative analysis of the Pocillopora damicornis genome highlights role of immune system in coral evolution.</title>
        <authorList>
            <person name="Cunning R."/>
            <person name="Bay R.A."/>
            <person name="Gillette P."/>
            <person name="Baker A.C."/>
            <person name="Traylor-Knowles N."/>
        </authorList>
    </citation>
    <scope>NUCLEOTIDE SEQUENCE [LARGE SCALE GENOMIC DNA]</scope>
    <source>
        <strain evidence="2">RSMAS</strain>
        <tissue evidence="2">Whole animal</tissue>
    </source>
</reference>
<name>A0A3M6V2X4_POCDA</name>
<dbReference type="Proteomes" id="UP000275408">
    <property type="component" value="Unassembled WGS sequence"/>
</dbReference>
<evidence type="ECO:0000256" key="1">
    <source>
        <dbReference type="SAM" id="Phobius"/>
    </source>
</evidence>
<feature type="transmembrane region" description="Helical" evidence="1">
    <location>
        <begin position="89"/>
        <end position="112"/>
    </location>
</feature>
<keyword evidence="1" id="KW-1133">Transmembrane helix</keyword>
<keyword evidence="1" id="KW-0472">Membrane</keyword>
<keyword evidence="3" id="KW-1185">Reference proteome</keyword>
<gene>
    <name evidence="2" type="ORF">pdam_00017994</name>
</gene>